<name>A0ABP5RF90_9ACTN</name>
<sequence length="71" mass="8022">MPLATTKEIRVLAFLDTAEVDPITYDRVYYPAPRSRRGRAPTRCYAARCSMPTGSASSIARRCGPRRAWPY</sequence>
<evidence type="ECO:0000313" key="1">
    <source>
        <dbReference type="EMBL" id="GAA2260301.1"/>
    </source>
</evidence>
<comment type="caution">
    <text evidence="1">The sequence shown here is derived from an EMBL/GenBank/DDBJ whole genome shotgun (WGS) entry which is preliminary data.</text>
</comment>
<dbReference type="Proteomes" id="UP001500305">
    <property type="component" value="Unassembled WGS sequence"/>
</dbReference>
<organism evidence="1 2">
    <name type="scientific">Kitasatospora cystarginea</name>
    <dbReference type="NCBI Taxonomy" id="58350"/>
    <lineage>
        <taxon>Bacteria</taxon>
        <taxon>Bacillati</taxon>
        <taxon>Actinomycetota</taxon>
        <taxon>Actinomycetes</taxon>
        <taxon>Kitasatosporales</taxon>
        <taxon>Streptomycetaceae</taxon>
        <taxon>Kitasatospora</taxon>
    </lineage>
</organism>
<proteinExistence type="predicted"/>
<evidence type="ECO:0000313" key="2">
    <source>
        <dbReference type="Proteomes" id="UP001500305"/>
    </source>
</evidence>
<keyword evidence="2" id="KW-1185">Reference proteome</keyword>
<dbReference type="EMBL" id="BAAATR010000025">
    <property type="protein sequence ID" value="GAA2260301.1"/>
    <property type="molecule type" value="Genomic_DNA"/>
</dbReference>
<accession>A0ABP5RF90</accession>
<reference evidence="2" key="1">
    <citation type="journal article" date="2019" name="Int. J. Syst. Evol. Microbiol.">
        <title>The Global Catalogue of Microorganisms (GCM) 10K type strain sequencing project: providing services to taxonomists for standard genome sequencing and annotation.</title>
        <authorList>
            <consortium name="The Broad Institute Genomics Platform"/>
            <consortium name="The Broad Institute Genome Sequencing Center for Infectious Disease"/>
            <person name="Wu L."/>
            <person name="Ma J."/>
        </authorList>
    </citation>
    <scope>NUCLEOTIDE SEQUENCE [LARGE SCALE GENOMIC DNA]</scope>
    <source>
        <strain evidence="2">JCM 7356</strain>
    </source>
</reference>
<protein>
    <submittedName>
        <fullName evidence="1">Uncharacterized protein</fullName>
    </submittedName>
</protein>
<gene>
    <name evidence="1" type="ORF">GCM10010430_50460</name>
</gene>